<feature type="compositionally biased region" description="Polar residues" evidence="1">
    <location>
        <begin position="180"/>
        <end position="189"/>
    </location>
</feature>
<feature type="compositionally biased region" description="Polar residues" evidence="1">
    <location>
        <begin position="142"/>
        <end position="152"/>
    </location>
</feature>
<evidence type="ECO:0000256" key="1">
    <source>
        <dbReference type="SAM" id="MobiDB-lite"/>
    </source>
</evidence>
<feature type="compositionally biased region" description="Basic and acidic residues" evidence="1">
    <location>
        <begin position="124"/>
        <end position="141"/>
    </location>
</feature>
<dbReference type="EMBL" id="CP111022">
    <property type="protein sequence ID" value="WAR19195.1"/>
    <property type="molecule type" value="Genomic_DNA"/>
</dbReference>
<keyword evidence="2" id="KW-0812">Transmembrane</keyword>
<feature type="region of interest" description="Disordered" evidence="1">
    <location>
        <begin position="168"/>
        <end position="189"/>
    </location>
</feature>
<keyword evidence="2" id="KW-0472">Membrane</keyword>
<proteinExistence type="predicted"/>
<protein>
    <submittedName>
        <fullName evidence="3">Uncharacterized protein</fullName>
    </submittedName>
</protein>
<gene>
    <name evidence="3" type="ORF">MAR_001033</name>
</gene>
<accession>A0ABY7FAQ5</accession>
<evidence type="ECO:0000313" key="3">
    <source>
        <dbReference type="EMBL" id="WAR19195.1"/>
    </source>
</evidence>
<feature type="compositionally biased region" description="Polar residues" evidence="1">
    <location>
        <begin position="110"/>
        <end position="120"/>
    </location>
</feature>
<dbReference type="Proteomes" id="UP001164746">
    <property type="component" value="Chromosome 11"/>
</dbReference>
<evidence type="ECO:0000256" key="2">
    <source>
        <dbReference type="SAM" id="Phobius"/>
    </source>
</evidence>
<sequence length="189" mass="21469">MDICYSFLDTCSLVDLAPCPPPDTEARTFYEYLATRNLTMQVVRHIAVRCGISIIPPTTRIENTTTLWNNPKFLFPVCKGSVLVIIIILVVVRRRSWHRRIKREHPYSFNLQGPVTNRSTAEIKPVDPKEDSTAETNDNKLNRTSQEPTVESINNKVCVNENVIEKDRVNQNGNGMTGQIEPSEQGTRL</sequence>
<reference evidence="3" key="1">
    <citation type="submission" date="2022-11" db="EMBL/GenBank/DDBJ databases">
        <title>Centuries of genome instability and evolution in soft-shell clam transmissible cancer (bioRxiv).</title>
        <authorList>
            <person name="Hart S.F.M."/>
            <person name="Yonemitsu M.A."/>
            <person name="Giersch R.M."/>
            <person name="Beal B.F."/>
            <person name="Arriagada G."/>
            <person name="Davis B.W."/>
            <person name="Ostrander E.A."/>
            <person name="Goff S.P."/>
            <person name="Metzger M.J."/>
        </authorList>
    </citation>
    <scope>NUCLEOTIDE SEQUENCE</scope>
    <source>
        <strain evidence="3">MELC-2E11</strain>
        <tissue evidence="3">Siphon/mantle</tissue>
    </source>
</reference>
<keyword evidence="4" id="KW-1185">Reference proteome</keyword>
<feature type="region of interest" description="Disordered" evidence="1">
    <location>
        <begin position="110"/>
        <end position="152"/>
    </location>
</feature>
<keyword evidence="2" id="KW-1133">Transmembrane helix</keyword>
<organism evidence="3 4">
    <name type="scientific">Mya arenaria</name>
    <name type="common">Soft-shell clam</name>
    <dbReference type="NCBI Taxonomy" id="6604"/>
    <lineage>
        <taxon>Eukaryota</taxon>
        <taxon>Metazoa</taxon>
        <taxon>Spiralia</taxon>
        <taxon>Lophotrochozoa</taxon>
        <taxon>Mollusca</taxon>
        <taxon>Bivalvia</taxon>
        <taxon>Autobranchia</taxon>
        <taxon>Heteroconchia</taxon>
        <taxon>Euheterodonta</taxon>
        <taxon>Imparidentia</taxon>
        <taxon>Neoheterodontei</taxon>
        <taxon>Myida</taxon>
        <taxon>Myoidea</taxon>
        <taxon>Myidae</taxon>
        <taxon>Mya</taxon>
    </lineage>
</organism>
<feature type="transmembrane region" description="Helical" evidence="2">
    <location>
        <begin position="73"/>
        <end position="92"/>
    </location>
</feature>
<name>A0ABY7FAQ5_MYAAR</name>
<evidence type="ECO:0000313" key="4">
    <source>
        <dbReference type="Proteomes" id="UP001164746"/>
    </source>
</evidence>